<dbReference type="PANTHER" id="PTHR43228">
    <property type="entry name" value="TWO-COMPONENT RESPONSE REGULATOR"/>
    <property type="match status" value="1"/>
</dbReference>
<dbReference type="GO" id="GO:0000160">
    <property type="term" value="P:phosphorelay signal transduction system"/>
    <property type="evidence" value="ECO:0007669"/>
    <property type="project" value="InterPro"/>
</dbReference>
<keyword evidence="3" id="KW-0675">Receptor</keyword>
<dbReference type="AlphaFoldDB" id="A0A063Y6A1"/>
<dbReference type="InterPro" id="IPR052048">
    <property type="entry name" value="ST_Response_Regulator"/>
</dbReference>
<dbReference type="SMART" id="SM00448">
    <property type="entry name" value="REC"/>
    <property type="match status" value="1"/>
</dbReference>
<evidence type="ECO:0000259" key="2">
    <source>
        <dbReference type="PROSITE" id="PS50110"/>
    </source>
</evidence>
<protein>
    <submittedName>
        <fullName evidence="3">Chemotaxis regulator-transmits chemoreceptor signals to flagelllar motor components CheY</fullName>
    </submittedName>
</protein>
<organism evidence="3 4">
    <name type="scientific">Nitrincola lacisaponensis</name>
    <dbReference type="NCBI Taxonomy" id="267850"/>
    <lineage>
        <taxon>Bacteria</taxon>
        <taxon>Pseudomonadati</taxon>
        <taxon>Pseudomonadota</taxon>
        <taxon>Gammaproteobacteria</taxon>
        <taxon>Oceanospirillales</taxon>
        <taxon>Oceanospirillaceae</taxon>
        <taxon>Nitrincola</taxon>
    </lineage>
</organism>
<dbReference type="Pfam" id="PF00072">
    <property type="entry name" value="Response_reg"/>
    <property type="match status" value="1"/>
</dbReference>
<dbReference type="EMBL" id="JMSZ01000007">
    <property type="protein sequence ID" value="KDE41229.1"/>
    <property type="molecule type" value="Genomic_DNA"/>
</dbReference>
<dbReference type="InterPro" id="IPR011006">
    <property type="entry name" value="CheY-like_superfamily"/>
</dbReference>
<dbReference type="Proteomes" id="UP000027318">
    <property type="component" value="Unassembled WGS sequence"/>
</dbReference>
<name>A0A063Y6A1_9GAMM</name>
<proteinExistence type="predicted"/>
<gene>
    <name evidence="3" type="ORF">ADINL_0302</name>
</gene>
<dbReference type="SUPFAM" id="SSF52172">
    <property type="entry name" value="CheY-like"/>
    <property type="match status" value="1"/>
</dbReference>
<dbReference type="PROSITE" id="PS50110">
    <property type="entry name" value="RESPONSE_REGULATORY"/>
    <property type="match status" value="1"/>
</dbReference>
<dbReference type="InterPro" id="IPR001789">
    <property type="entry name" value="Sig_transdc_resp-reg_receiver"/>
</dbReference>
<comment type="caution">
    <text evidence="3">The sequence shown here is derived from an EMBL/GenBank/DDBJ whole genome shotgun (WGS) entry which is preliminary data.</text>
</comment>
<dbReference type="Gene3D" id="3.40.50.2300">
    <property type="match status" value="1"/>
</dbReference>
<keyword evidence="4" id="KW-1185">Reference proteome</keyword>
<dbReference type="PATRIC" id="fig|267850.7.peg.298"/>
<feature type="domain" description="Response regulatory" evidence="2">
    <location>
        <begin position="11"/>
        <end position="126"/>
    </location>
</feature>
<sequence>MLQRPSRRTVRALIVDDQIIIRNLLRALLTKSGLNVVGESNSGEKALLMAEQLKPELICLDITMPGISGLETLKRLKQSHPQTKIVMITGHQGKGDVEGAIAAGADGYIVKPFKVNTLLTTLEKIMHNN</sequence>
<evidence type="ECO:0000256" key="1">
    <source>
        <dbReference type="PROSITE-ProRule" id="PRU00169"/>
    </source>
</evidence>
<reference evidence="3 4" key="1">
    <citation type="journal article" date="2005" name="Int. J. Syst. Evol. Microbiol.">
        <title>Nitrincola lacisaponensis gen. nov., sp. nov., a novel alkaliphilic bacterium isolated from an alkaline, saline lake.</title>
        <authorList>
            <person name="Dimitriu P.A."/>
            <person name="Shukla S.K."/>
            <person name="Conradt J."/>
            <person name="Marquez M.C."/>
            <person name="Ventosa A."/>
            <person name="Maglia A."/>
            <person name="Peyton B.M."/>
            <person name="Pinkart H.C."/>
            <person name="Mormile M.R."/>
        </authorList>
    </citation>
    <scope>NUCLEOTIDE SEQUENCE [LARGE SCALE GENOMIC DNA]</scope>
    <source>
        <strain evidence="3 4">4CA</strain>
    </source>
</reference>
<accession>A0A063Y6A1</accession>
<dbReference type="PANTHER" id="PTHR43228:SF1">
    <property type="entry name" value="TWO-COMPONENT RESPONSE REGULATOR ARR22"/>
    <property type="match status" value="1"/>
</dbReference>
<evidence type="ECO:0000313" key="3">
    <source>
        <dbReference type="EMBL" id="KDE41229.1"/>
    </source>
</evidence>
<feature type="modified residue" description="4-aspartylphosphate" evidence="1">
    <location>
        <position position="61"/>
    </location>
</feature>
<keyword evidence="1" id="KW-0597">Phosphoprotein</keyword>
<dbReference type="STRING" id="267850.ADINL_0302"/>
<evidence type="ECO:0000313" key="4">
    <source>
        <dbReference type="Proteomes" id="UP000027318"/>
    </source>
</evidence>